<accession>H6LAY1</accession>
<proteinExistence type="predicted"/>
<reference evidence="2 3" key="1">
    <citation type="journal article" date="2012" name="Stand. Genomic Sci.">
        <title>Complete genome sequencing and analysis of Saprospira grandis str. Lewin, a predatory marine bacterium.</title>
        <authorList>
            <person name="Saw J.H."/>
            <person name="Yuryev A."/>
            <person name="Kanbe M."/>
            <person name="Hou S."/>
            <person name="Young A.G."/>
            <person name="Aizawa S."/>
            <person name="Alam M."/>
        </authorList>
    </citation>
    <scope>NUCLEOTIDE SEQUENCE [LARGE SCALE GENOMIC DNA]</scope>
    <source>
        <strain evidence="2 3">Lewin</strain>
        <plasmid evidence="3">Plasmid SGRA01</plasmid>
    </source>
</reference>
<dbReference type="KEGG" id="sgn:SGRA_p0006"/>
<keyword evidence="2" id="KW-0614">Plasmid</keyword>
<name>H6LAY1_SAPGL</name>
<organism evidence="2 3">
    <name type="scientific">Saprospira grandis (strain Lewin)</name>
    <dbReference type="NCBI Taxonomy" id="984262"/>
    <lineage>
        <taxon>Bacteria</taxon>
        <taxon>Pseudomonadati</taxon>
        <taxon>Bacteroidota</taxon>
        <taxon>Saprospiria</taxon>
        <taxon>Saprospirales</taxon>
        <taxon>Saprospiraceae</taxon>
        <taxon>Saprospira</taxon>
    </lineage>
</organism>
<dbReference type="EMBL" id="CP002832">
    <property type="protein sequence ID" value="AFC26946.1"/>
    <property type="molecule type" value="Genomic_DNA"/>
</dbReference>
<feature type="compositionally biased region" description="Polar residues" evidence="1">
    <location>
        <begin position="20"/>
        <end position="43"/>
    </location>
</feature>
<keyword evidence="3" id="KW-1185">Reference proteome</keyword>
<evidence type="ECO:0000313" key="3">
    <source>
        <dbReference type="Proteomes" id="UP000007519"/>
    </source>
</evidence>
<evidence type="ECO:0000256" key="1">
    <source>
        <dbReference type="SAM" id="MobiDB-lite"/>
    </source>
</evidence>
<gene>
    <name evidence="2" type="ORF">SGRA_p0006</name>
</gene>
<protein>
    <submittedName>
        <fullName evidence="2">Uncharacterized protein</fullName>
    </submittedName>
</protein>
<sequence length="66" mass="7429">MLAGRSRMLNLRPKEERPSDVQQWPSGQTQAAQPPQGRANSELRNVAPAAGRRPQKRQKVLPKPDF</sequence>
<dbReference type="Proteomes" id="UP000007519">
    <property type="component" value="Plasmid unnamed"/>
</dbReference>
<evidence type="ECO:0000313" key="2">
    <source>
        <dbReference type="EMBL" id="AFC26946.1"/>
    </source>
</evidence>
<feature type="region of interest" description="Disordered" evidence="1">
    <location>
        <begin position="1"/>
        <end position="66"/>
    </location>
</feature>
<geneLocation type="plasmid" evidence="3">
    <name>SGRA01</name>
</geneLocation>
<dbReference type="HOGENOM" id="CLU_2828766_0_0_10"/>
<dbReference type="AlphaFoldDB" id="H6LAY1"/>